<dbReference type="Proteomes" id="UP001055072">
    <property type="component" value="Unassembled WGS sequence"/>
</dbReference>
<evidence type="ECO:0000313" key="2">
    <source>
        <dbReference type="Proteomes" id="UP001055072"/>
    </source>
</evidence>
<dbReference type="EMBL" id="MU274915">
    <property type="protein sequence ID" value="KAI0088055.1"/>
    <property type="molecule type" value="Genomic_DNA"/>
</dbReference>
<name>A0ACB8U1F1_9APHY</name>
<comment type="caution">
    <text evidence="1">The sequence shown here is derived from an EMBL/GenBank/DDBJ whole genome shotgun (WGS) entry which is preliminary data.</text>
</comment>
<organism evidence="1 2">
    <name type="scientific">Irpex rosettiformis</name>
    <dbReference type="NCBI Taxonomy" id="378272"/>
    <lineage>
        <taxon>Eukaryota</taxon>
        <taxon>Fungi</taxon>
        <taxon>Dikarya</taxon>
        <taxon>Basidiomycota</taxon>
        <taxon>Agaricomycotina</taxon>
        <taxon>Agaricomycetes</taxon>
        <taxon>Polyporales</taxon>
        <taxon>Irpicaceae</taxon>
        <taxon>Irpex</taxon>
    </lineage>
</organism>
<evidence type="ECO:0000313" key="1">
    <source>
        <dbReference type="EMBL" id="KAI0088055.1"/>
    </source>
</evidence>
<proteinExistence type="predicted"/>
<reference evidence="1" key="1">
    <citation type="journal article" date="2021" name="Environ. Microbiol.">
        <title>Gene family expansions and transcriptome signatures uncover fungal adaptations to wood decay.</title>
        <authorList>
            <person name="Hage H."/>
            <person name="Miyauchi S."/>
            <person name="Viragh M."/>
            <person name="Drula E."/>
            <person name="Min B."/>
            <person name="Chaduli D."/>
            <person name="Navarro D."/>
            <person name="Favel A."/>
            <person name="Norest M."/>
            <person name="Lesage-Meessen L."/>
            <person name="Balint B."/>
            <person name="Merenyi Z."/>
            <person name="de Eugenio L."/>
            <person name="Morin E."/>
            <person name="Martinez A.T."/>
            <person name="Baldrian P."/>
            <person name="Stursova M."/>
            <person name="Martinez M.J."/>
            <person name="Novotny C."/>
            <person name="Magnuson J.K."/>
            <person name="Spatafora J.W."/>
            <person name="Maurice S."/>
            <person name="Pangilinan J."/>
            <person name="Andreopoulos W."/>
            <person name="LaButti K."/>
            <person name="Hundley H."/>
            <person name="Na H."/>
            <person name="Kuo A."/>
            <person name="Barry K."/>
            <person name="Lipzen A."/>
            <person name="Henrissat B."/>
            <person name="Riley R."/>
            <person name="Ahrendt S."/>
            <person name="Nagy L.G."/>
            <person name="Grigoriev I.V."/>
            <person name="Martin F."/>
            <person name="Rosso M.N."/>
        </authorList>
    </citation>
    <scope>NUCLEOTIDE SEQUENCE</scope>
    <source>
        <strain evidence="1">CBS 384.51</strain>
    </source>
</reference>
<sequence length="700" mass="80293">MAFRVIGNSAEDEQMMANAIRSVWGSHAAVMSSSGGYVPRRTQASYSDSDSENERLEDPHRPSEVDDLQTDAEKLIKEKRYDAALSKLQETVPLLVDPSFKIPRNDVVKWVVKNKEYQSNDISSNIALMRSCVGYATCYLRKGEYCKALEWLEEVDVIGANFQYILARQDFDWMEAVVNRSDYYRQRIMAYNVASDLFLELGNTGAAVHRKWNANTFAVSAPSFLNSRALRALVPRSDVTSLTRYRHPDPDVVAKQEVKCKELQVRGSWQKLPVPKASNIASRRGFASFVWNRRFYVLGGEKDVDGPFHRDFHYMDLDHIGEWHKLPSYPHSVLDVEEITGWLMGVHDDKAYMFTGSRRMDYFDLNTETWGEIKTSCEGSWKWEVSDWHEYGMEVVDGRMYIFGGIHRDCGLGCNLWIVLDISKRTWRKLSGDALPRKADRDIPGPRRLPVIWTDERNGVKKIWVMYGEADRVGARMGGEPHGGVSGYGYNDLWSWDIEKEAWQLERIMGNPPCPRSEMGYAFNEKLGKTIVFGGYSPTIPTQFSPKDEAFSFSYYGDTFIHDPTSNPPLWKHVITRGFPTYRAQTKIFCDPETGRTFLFGGYTNSDFVPDGKHIISRAFNDIWELRLDVEGGHFEEVDLEEEARTATVGPWRRCFNCGSAGPWKKCGGVCRGRVCFCDVDCQKEGWKEHKSMHKCRRRN</sequence>
<gene>
    <name evidence="1" type="ORF">BDY19DRAFT_994473</name>
</gene>
<accession>A0ACB8U1F1</accession>
<keyword evidence="2" id="KW-1185">Reference proteome</keyword>
<protein>
    <submittedName>
        <fullName evidence="1">Uncharacterized protein</fullName>
    </submittedName>
</protein>